<dbReference type="GO" id="GO:0016301">
    <property type="term" value="F:kinase activity"/>
    <property type="evidence" value="ECO:0007669"/>
    <property type="project" value="UniProtKB-KW"/>
</dbReference>
<comment type="caution">
    <text evidence="2">The sequence shown here is derived from an EMBL/GenBank/DDBJ whole genome shotgun (WGS) entry which is preliminary data.</text>
</comment>
<proteinExistence type="predicted"/>
<evidence type="ECO:0000256" key="1">
    <source>
        <dbReference type="SAM" id="MobiDB-lite"/>
    </source>
</evidence>
<feature type="region of interest" description="Disordered" evidence="1">
    <location>
        <begin position="1"/>
        <end position="57"/>
    </location>
</feature>
<evidence type="ECO:0000313" key="2">
    <source>
        <dbReference type="EMBL" id="MFC7184437.1"/>
    </source>
</evidence>
<evidence type="ECO:0000313" key="3">
    <source>
        <dbReference type="Proteomes" id="UP001596435"/>
    </source>
</evidence>
<dbReference type="SUPFAM" id="SSF52540">
    <property type="entry name" value="P-loop containing nucleoside triphosphate hydrolases"/>
    <property type="match status" value="1"/>
</dbReference>
<dbReference type="Proteomes" id="UP001596435">
    <property type="component" value="Unassembled WGS sequence"/>
</dbReference>
<keyword evidence="3" id="KW-1185">Reference proteome</keyword>
<accession>A0ABW2G7Q5</accession>
<reference evidence="3" key="1">
    <citation type="journal article" date="2019" name="Int. J. Syst. Evol. Microbiol.">
        <title>The Global Catalogue of Microorganisms (GCM) 10K type strain sequencing project: providing services to taxonomists for standard genome sequencing and annotation.</title>
        <authorList>
            <consortium name="The Broad Institute Genomics Platform"/>
            <consortium name="The Broad Institute Genome Sequencing Center for Infectious Disease"/>
            <person name="Wu L."/>
            <person name="Ma J."/>
        </authorList>
    </citation>
    <scope>NUCLEOTIDE SEQUENCE [LARGE SCALE GENOMIC DNA]</scope>
    <source>
        <strain evidence="3">CGMCC 1.12859</strain>
    </source>
</reference>
<dbReference type="PANTHER" id="PTHR10285">
    <property type="entry name" value="URIDINE KINASE"/>
    <property type="match status" value="1"/>
</dbReference>
<dbReference type="RefSeq" id="WP_345706009.1">
    <property type="nucleotide sequence ID" value="NZ_BAABKV010000001.1"/>
</dbReference>
<dbReference type="Gene3D" id="3.40.50.300">
    <property type="entry name" value="P-loop containing nucleotide triphosphate hydrolases"/>
    <property type="match status" value="1"/>
</dbReference>
<keyword evidence="2" id="KW-0808">Transferase</keyword>
<dbReference type="InterPro" id="IPR027417">
    <property type="entry name" value="P-loop_NTPase"/>
</dbReference>
<protein>
    <submittedName>
        <fullName evidence="2">Nucleoside/nucleotide kinase family protein</fullName>
    </submittedName>
</protein>
<dbReference type="NCBIfam" id="NF006743">
    <property type="entry name" value="PRK09270.1-2"/>
    <property type="match status" value="1"/>
</dbReference>
<gene>
    <name evidence="2" type="ORF">ACFQMG_33285</name>
</gene>
<dbReference type="EMBL" id="JBHTAJ010000102">
    <property type="protein sequence ID" value="MFC7184437.1"/>
    <property type="molecule type" value="Genomic_DNA"/>
</dbReference>
<keyword evidence="2" id="KW-0418">Kinase</keyword>
<organism evidence="2 3">
    <name type="scientific">Kitasatospora paranensis</name>
    <dbReference type="NCBI Taxonomy" id="258053"/>
    <lineage>
        <taxon>Bacteria</taxon>
        <taxon>Bacillati</taxon>
        <taxon>Actinomycetota</taxon>
        <taxon>Actinomycetes</taxon>
        <taxon>Kitasatosporales</taxon>
        <taxon>Streptomycetaceae</taxon>
        <taxon>Kitasatospora</taxon>
    </lineage>
</organism>
<sequence length="276" mass="29048">MHADAAREPLAAADSEATARPLPPHPCPSLPPVPVPPADGAENPSTESGTALSAHEAAERARGLLYGPGSATGRTLLGLAGPPAAGKSTLARHIVAEIVRLEGPGAAAYLPLDGFHLANAQLDRLGLRARKGAPATFDAAGYLALLRRVGEERFHEIYVPDFDRALDEPVAARHVVHPHTRLVVTEGNYLCAADTPWSAVRSLLRELWYVEADDDVRHSRLLARHTAGGGSAAAAARRIAENDGPNGEFVKGSRSRCDLRVRATDLPAPAAGRSVL</sequence>
<name>A0ABW2G7Q5_9ACTN</name>
<feature type="compositionally biased region" description="Pro residues" evidence="1">
    <location>
        <begin position="21"/>
        <end position="37"/>
    </location>
</feature>